<name>A0A0X3Q1L2_SCHSO</name>
<dbReference type="AlphaFoldDB" id="A0A0X3Q1L2"/>
<feature type="compositionally biased region" description="Basic and acidic residues" evidence="1">
    <location>
        <begin position="256"/>
        <end position="281"/>
    </location>
</feature>
<evidence type="ECO:0000256" key="1">
    <source>
        <dbReference type="SAM" id="MobiDB-lite"/>
    </source>
</evidence>
<sequence length="330" mass="37096">MIRRMVETVEMSSTENVDKVASPKYFSESSEDLSGQSLATENAHLNEQAGCCDNNTKSTSAICPSDRIVSSEWPATYVHHIRTFRSRSLDEVAFKPFLENAFRNSRPNSDLAVLEYRSLPNVSSQSNRKIKKNSKKHLCTTKPTVGSVAASITHGYVEKQEVNGLSCQTNEDLIAMEVLVLPMVSDPLQNEVRVPASSLSIESYKILKRIVTENELVLLNIGKGKSRYVVIRKKASLQQRQALQLEADLKALEEDRLRKEEEEEERKRQAEEMERLTEHPTHVTMAIQTNTNEEALEGPPAKGRGKKAQQPPSPAQPQTNSAARRRARRQ</sequence>
<dbReference type="EMBL" id="GEEE01005537">
    <property type="protein sequence ID" value="JAP57688.1"/>
    <property type="molecule type" value="Transcribed_RNA"/>
</dbReference>
<accession>A0A0X3Q1L2</accession>
<feature type="non-terminal residue" evidence="2">
    <location>
        <position position="330"/>
    </location>
</feature>
<protein>
    <submittedName>
        <fullName evidence="2">Uncharacterized protein</fullName>
    </submittedName>
</protein>
<evidence type="ECO:0000313" key="2">
    <source>
        <dbReference type="EMBL" id="JAP57688.1"/>
    </source>
</evidence>
<proteinExistence type="predicted"/>
<reference evidence="2" key="1">
    <citation type="submission" date="2016-01" db="EMBL/GenBank/DDBJ databases">
        <title>Reference transcriptome for the parasite Schistocephalus solidus: insights into the molecular evolution of parasitism.</title>
        <authorList>
            <person name="Hebert F.O."/>
            <person name="Grambauer S."/>
            <person name="Barber I."/>
            <person name="Landry C.R."/>
            <person name="Aubin-Horth N."/>
        </authorList>
    </citation>
    <scope>NUCLEOTIDE SEQUENCE</scope>
</reference>
<feature type="region of interest" description="Disordered" evidence="1">
    <location>
        <begin position="256"/>
        <end position="330"/>
    </location>
</feature>
<organism evidence="2">
    <name type="scientific">Schistocephalus solidus</name>
    <name type="common">Tapeworm</name>
    <dbReference type="NCBI Taxonomy" id="70667"/>
    <lineage>
        <taxon>Eukaryota</taxon>
        <taxon>Metazoa</taxon>
        <taxon>Spiralia</taxon>
        <taxon>Lophotrochozoa</taxon>
        <taxon>Platyhelminthes</taxon>
        <taxon>Cestoda</taxon>
        <taxon>Eucestoda</taxon>
        <taxon>Diphyllobothriidea</taxon>
        <taxon>Diphyllobothriidae</taxon>
        <taxon>Schistocephalus</taxon>
    </lineage>
</organism>
<gene>
    <name evidence="2" type="ORF">TR160868</name>
</gene>